<evidence type="ECO:0000256" key="4">
    <source>
        <dbReference type="ARBA" id="ARBA00012037"/>
    </source>
</evidence>
<feature type="domain" description="Arabinofuranosyltransferase AftA C-terminal" evidence="14">
    <location>
        <begin position="495"/>
        <end position="695"/>
    </location>
</feature>
<evidence type="ECO:0000256" key="1">
    <source>
        <dbReference type="ARBA" id="ARBA00004651"/>
    </source>
</evidence>
<dbReference type="GO" id="GO:0016757">
    <property type="term" value="F:glycosyltransferase activity"/>
    <property type="evidence" value="ECO:0007669"/>
    <property type="project" value="InterPro"/>
</dbReference>
<feature type="transmembrane region" description="Helical" evidence="13">
    <location>
        <begin position="97"/>
        <end position="122"/>
    </location>
</feature>
<dbReference type="GO" id="GO:0044038">
    <property type="term" value="P:cell wall macromolecule biosynthetic process"/>
    <property type="evidence" value="ECO:0007669"/>
    <property type="project" value="InterPro"/>
</dbReference>
<evidence type="ECO:0000256" key="12">
    <source>
        <dbReference type="ARBA" id="ARBA00034030"/>
    </source>
</evidence>
<feature type="domain" description="Arabinofuranosyltransferase AftA N-terminal" evidence="15">
    <location>
        <begin position="29"/>
        <end position="440"/>
    </location>
</feature>
<evidence type="ECO:0000256" key="9">
    <source>
        <dbReference type="ARBA" id="ARBA00022989"/>
    </source>
</evidence>
<feature type="transmembrane region" description="Helical" evidence="13">
    <location>
        <begin position="27"/>
        <end position="48"/>
    </location>
</feature>
<evidence type="ECO:0000256" key="2">
    <source>
        <dbReference type="ARBA" id="ARBA00004776"/>
    </source>
</evidence>
<comment type="similarity">
    <text evidence="3">Belongs to the glycosyltransferase 85 family.</text>
</comment>
<sequence length="697" mass="75085">MTQQDQASRPSTPAAPAGDFLRVRTMVLEMILAGGASAVLALVAWAVMGHTNMPAFSNSYVLRALAVVGITISIVGTAVACYFWVHPHKGHHTRASTFLIKAVVHLAPALLVITAIGVPLAATRLYLDGISVDQVFRTQYLTRMTNHPGWEDMAYMDMPSFYPGLWFFTGGIFAKVTGIAAWAAYQPWALITLSATGAMLVPVWQRITASLPTSSAISLLTVAVTLAVAPEEPYAAIVAMGVAPAMVLGYRAVRGSTLAILGMIVYLGLSANLYTLFTGISALSVVVLALITAWNLRSIRPLLRVTAIGLGSIALALVGWGPYLYALATRPHGPTGKAQHYLPEMGTQIPAPFFESVVLALLSIIAVIWLVTRRRDADAFSLGIGLIVSYAWVILSMLVTVLGTTLLGFRVELPIMLILSTAGALGIAEWLRQDRPQFITVNWGALAAASNKAKAEVAGDDVAAKGGHAADGNTVFVRIMAIVLAFSGIYYATTIPSLNERHIDLAYTDSDGNANRGDRFPADSTAYYATIDKVLFDKLGTRAGAIILTDEKNFMAYYPYHGYQAITAHYANPLGEFAKRNDEIEAWTKITDPAKLTAAMDKAQETHGWQAPDALILRGQLDVEGEIDKSGSLMPKDGSLPTVNGTGDGEFSYMIADDIYPNQPNVRFRTVKFKAKAFAEGWDLNQVGPYVVAIRQR</sequence>
<keyword evidence="8 13" id="KW-0812">Transmembrane</keyword>
<keyword evidence="17" id="KW-1185">Reference proteome</keyword>
<dbReference type="EMBL" id="QXJK01000002">
    <property type="protein sequence ID" value="RIX36061.1"/>
    <property type="molecule type" value="Genomic_DNA"/>
</dbReference>
<evidence type="ECO:0000256" key="10">
    <source>
        <dbReference type="ARBA" id="ARBA00023136"/>
    </source>
</evidence>
<evidence type="ECO:0000256" key="13">
    <source>
        <dbReference type="SAM" id="Phobius"/>
    </source>
</evidence>
<keyword evidence="6" id="KW-1003">Cell membrane</keyword>
<feature type="transmembrane region" description="Helical" evidence="13">
    <location>
        <begin position="305"/>
        <end position="325"/>
    </location>
</feature>
<comment type="pathway">
    <text evidence="2">Cell wall biogenesis; cell wall polysaccharide biosynthesis.</text>
</comment>
<feature type="transmembrane region" description="Helical" evidence="13">
    <location>
        <begin position="413"/>
        <end position="431"/>
    </location>
</feature>
<evidence type="ECO:0000256" key="6">
    <source>
        <dbReference type="ARBA" id="ARBA00022475"/>
    </source>
</evidence>
<reference evidence="16 17" key="1">
    <citation type="submission" date="2018-09" db="EMBL/GenBank/DDBJ databases">
        <title>Optimization and identification of Corynebacterium falsenii FN1-14 from fish paste.</title>
        <authorList>
            <person name="Daroonpunt R."/>
            <person name="Tanasupawat S."/>
        </authorList>
    </citation>
    <scope>NUCLEOTIDE SEQUENCE [LARGE SCALE GENOMIC DNA]</scope>
    <source>
        <strain evidence="16 17">FN1-14</strain>
    </source>
</reference>
<organism evidence="16 17">
    <name type="scientific">Corynebacterium falsenii</name>
    <dbReference type="NCBI Taxonomy" id="108486"/>
    <lineage>
        <taxon>Bacteria</taxon>
        <taxon>Bacillati</taxon>
        <taxon>Actinomycetota</taxon>
        <taxon>Actinomycetes</taxon>
        <taxon>Mycobacteriales</taxon>
        <taxon>Corynebacteriaceae</taxon>
        <taxon>Corynebacterium</taxon>
    </lineage>
</organism>
<gene>
    <name evidence="16" type="ORF">D3M95_01780</name>
</gene>
<evidence type="ECO:0000259" key="14">
    <source>
        <dbReference type="Pfam" id="PF12249"/>
    </source>
</evidence>
<comment type="catalytic activity">
    <reaction evidence="12">
        <text>Adds an alpha-D-arabinofuranosyl group from trans,octacis-decaprenylphospho-beta-D-arabinofuranose at the 5-O-position of the eighth, tenth and twelfth galactofuranose unit of the galactofuranan chain of [beta-D-galactofuranosyl-(1-&gt;5)-beta-D-galactofuranosyl-(1-&gt;6)]14-beta-D-galactofuranosyl-(1-&gt;5)-beta-D-galactofuranosyl-(1-&gt;4)-alpha-L-rhamnopyranosyl-(1-&gt;3)-N-acetyl-alpha-D-glucosaminyl-diphospho-trans,octacis-decaprenol.</text>
        <dbReference type="EC" id="2.4.2.46"/>
    </reaction>
</comment>
<dbReference type="Proteomes" id="UP000285278">
    <property type="component" value="Unassembled WGS sequence"/>
</dbReference>
<feature type="transmembrane region" description="Helical" evidence="13">
    <location>
        <begin position="353"/>
        <end position="372"/>
    </location>
</feature>
<dbReference type="AlphaFoldDB" id="A0A418Q8V8"/>
<feature type="transmembrane region" description="Helical" evidence="13">
    <location>
        <begin position="384"/>
        <end position="407"/>
    </location>
</feature>
<dbReference type="Pfam" id="PF12249">
    <property type="entry name" value="AftA_C"/>
    <property type="match status" value="1"/>
</dbReference>
<accession>A0A418Q8V8</accession>
<evidence type="ECO:0000256" key="5">
    <source>
        <dbReference type="ARBA" id="ARBA00020482"/>
    </source>
</evidence>
<feature type="transmembrane region" description="Helical" evidence="13">
    <location>
        <begin position="475"/>
        <end position="493"/>
    </location>
</feature>
<evidence type="ECO:0000256" key="8">
    <source>
        <dbReference type="ARBA" id="ARBA00022692"/>
    </source>
</evidence>
<dbReference type="InterPro" id="IPR020959">
    <property type="entry name" value="ArabinofuranosylTrfase_AftA_C"/>
</dbReference>
<dbReference type="GO" id="GO:0045227">
    <property type="term" value="P:capsule polysaccharide biosynthetic process"/>
    <property type="evidence" value="ECO:0007669"/>
    <property type="project" value="UniProtKB-UniPathway"/>
</dbReference>
<dbReference type="UniPathway" id="UPA00963"/>
<name>A0A418Q8V8_9CORY</name>
<dbReference type="Pfam" id="PF12250">
    <property type="entry name" value="AftA_N"/>
    <property type="match status" value="1"/>
</dbReference>
<feature type="transmembrane region" description="Helical" evidence="13">
    <location>
        <begin position="273"/>
        <end position="293"/>
    </location>
</feature>
<evidence type="ECO:0000259" key="15">
    <source>
        <dbReference type="Pfam" id="PF12250"/>
    </source>
</evidence>
<protein>
    <recommendedName>
        <fullName evidence="5">Galactan 5-O-arabinofuranosyltransferase</fullName>
        <ecNumber evidence="4">2.4.2.46</ecNumber>
    </recommendedName>
    <alternativeName>
        <fullName evidence="11">Arabinofuranosyltransferase AftA</fullName>
    </alternativeName>
</protein>
<evidence type="ECO:0000256" key="11">
    <source>
        <dbReference type="ARBA" id="ARBA00033184"/>
    </source>
</evidence>
<keyword evidence="7" id="KW-0808">Transferase</keyword>
<evidence type="ECO:0000313" key="16">
    <source>
        <dbReference type="EMBL" id="RIX36061.1"/>
    </source>
</evidence>
<dbReference type="GO" id="GO:0005886">
    <property type="term" value="C:plasma membrane"/>
    <property type="evidence" value="ECO:0007669"/>
    <property type="project" value="UniProtKB-SubCell"/>
</dbReference>
<dbReference type="RefSeq" id="WP_119664246.1">
    <property type="nucleotide sequence ID" value="NZ_QXJK01000002.1"/>
</dbReference>
<proteinExistence type="inferred from homology"/>
<dbReference type="InterPro" id="IPR020963">
    <property type="entry name" value="ArabinofuranosylTrfase_AftA_N"/>
</dbReference>
<keyword evidence="10 13" id="KW-0472">Membrane</keyword>
<keyword evidence="9 13" id="KW-1133">Transmembrane helix</keyword>
<dbReference type="STRING" id="1451189.CFAL_00610"/>
<comment type="subcellular location">
    <subcellularLocation>
        <location evidence="1">Cell membrane</location>
        <topology evidence="1">Multi-pass membrane protein</topology>
    </subcellularLocation>
</comment>
<evidence type="ECO:0000313" key="17">
    <source>
        <dbReference type="Proteomes" id="UP000285278"/>
    </source>
</evidence>
<comment type="caution">
    <text evidence="16">The sequence shown here is derived from an EMBL/GenBank/DDBJ whole genome shotgun (WGS) entry which is preliminary data.</text>
</comment>
<feature type="transmembrane region" description="Helical" evidence="13">
    <location>
        <begin position="161"/>
        <end position="181"/>
    </location>
</feature>
<dbReference type="OrthoDB" id="4775300at2"/>
<evidence type="ECO:0000256" key="3">
    <source>
        <dbReference type="ARBA" id="ARBA00009655"/>
    </source>
</evidence>
<feature type="transmembrane region" description="Helical" evidence="13">
    <location>
        <begin position="60"/>
        <end position="85"/>
    </location>
</feature>
<dbReference type="EC" id="2.4.2.46" evidence="4"/>
<evidence type="ECO:0000256" key="7">
    <source>
        <dbReference type="ARBA" id="ARBA00022679"/>
    </source>
</evidence>